<dbReference type="KEGG" id="hsi:BOX17_02440"/>
<organism evidence="2 3">
    <name type="scientific">Halomonas aestuarii</name>
    <dbReference type="NCBI Taxonomy" id="1897729"/>
    <lineage>
        <taxon>Bacteria</taxon>
        <taxon>Pseudomonadati</taxon>
        <taxon>Pseudomonadota</taxon>
        <taxon>Gammaproteobacteria</taxon>
        <taxon>Oceanospirillales</taxon>
        <taxon>Halomonadaceae</taxon>
        <taxon>Halomonas</taxon>
    </lineage>
</organism>
<evidence type="ECO:0008006" key="4">
    <source>
        <dbReference type="Google" id="ProtNLM"/>
    </source>
</evidence>
<keyword evidence="1" id="KW-0732">Signal</keyword>
<keyword evidence="3" id="KW-1185">Reference proteome</keyword>
<evidence type="ECO:0000313" key="3">
    <source>
        <dbReference type="Proteomes" id="UP000181985"/>
    </source>
</evidence>
<dbReference type="EMBL" id="CP018139">
    <property type="protein sequence ID" value="APE29919.1"/>
    <property type="molecule type" value="Genomic_DNA"/>
</dbReference>
<feature type="signal peptide" evidence="1">
    <location>
        <begin position="1"/>
        <end position="25"/>
    </location>
</feature>
<dbReference type="AlphaFoldDB" id="A0A1J0VD24"/>
<sequence>MAPKTLNTTASLVTAGILAAQVAMAYQGDDLHGREAVAKGEVANDRDALEIVGDLEVSDERGAAGSMDRMSVEPLVNDYPPGVAASRIQPYAGAGHRYTRLSEEALDGLGIDEPYGLTGWLDADLGVTYHSRGEAAPRHADVIGGSSIGGMKRGQMAIDPTTIGGAVTFRF</sequence>
<dbReference type="OrthoDB" id="9807574at2"/>
<dbReference type="Proteomes" id="UP000181985">
    <property type="component" value="Chromosome"/>
</dbReference>
<name>A0A1J0VD24_9GAMM</name>
<protein>
    <recommendedName>
        <fullName evidence="4">TonB-dependent receptor</fullName>
    </recommendedName>
</protein>
<feature type="chain" id="PRO_5012768877" description="TonB-dependent receptor" evidence="1">
    <location>
        <begin position="26"/>
        <end position="171"/>
    </location>
</feature>
<reference evidence="3" key="1">
    <citation type="submission" date="2016-11" db="EMBL/GenBank/DDBJ databases">
        <title>Halolamina sediminis sp. nov., an extremely halophilic archaeon isolated from solar salt.</title>
        <authorList>
            <person name="Koh H.-W."/>
            <person name="Rani S."/>
            <person name="Park S.-J."/>
        </authorList>
    </citation>
    <scope>NUCLEOTIDE SEQUENCE [LARGE SCALE GENOMIC DNA]</scope>
    <source>
        <strain evidence="3">Hb3</strain>
    </source>
</reference>
<proteinExistence type="predicted"/>
<accession>A0A1J0VD24</accession>
<dbReference type="RefSeq" id="WP_071941906.1">
    <property type="nucleotide sequence ID" value="NZ_CP018139.1"/>
</dbReference>
<evidence type="ECO:0000256" key="1">
    <source>
        <dbReference type="SAM" id="SignalP"/>
    </source>
</evidence>
<gene>
    <name evidence="2" type="ORF">BOX17_02440</name>
</gene>
<evidence type="ECO:0000313" key="2">
    <source>
        <dbReference type="EMBL" id="APE29919.1"/>
    </source>
</evidence>